<evidence type="ECO:0000313" key="1">
    <source>
        <dbReference type="EMBL" id="EFM84263.1"/>
    </source>
</evidence>
<dbReference type="Pfam" id="PF11687">
    <property type="entry name" value="DUF3284"/>
    <property type="match status" value="1"/>
</dbReference>
<comment type="caution">
    <text evidence="1">The sequence shown here is derived from an EMBL/GenBank/DDBJ whole genome shotgun (WGS) entry which is preliminary data.</text>
</comment>
<dbReference type="Proteomes" id="UP000004846">
    <property type="component" value="Unassembled WGS sequence"/>
</dbReference>
<dbReference type="InterPro" id="IPR021701">
    <property type="entry name" value="DUF3284"/>
</dbReference>
<dbReference type="HOGENOM" id="CLU_135501_1_0_9"/>
<dbReference type="RefSeq" id="WP_002355917.1">
    <property type="nucleotide sequence ID" value="NZ_GL454411.1"/>
</dbReference>
<evidence type="ECO:0008006" key="3">
    <source>
        <dbReference type="Google" id="ProtNLM"/>
    </source>
</evidence>
<accession>A0A125WAE9</accession>
<name>A0A125WAE9_ENTFL</name>
<dbReference type="AlphaFoldDB" id="A0A125WAE9"/>
<protein>
    <recommendedName>
        <fullName evidence="3">DUF3284 domain-containing protein</fullName>
    </recommendedName>
</protein>
<dbReference type="GeneID" id="60893402"/>
<dbReference type="EMBL" id="AEBR01000005">
    <property type="protein sequence ID" value="EFM84263.1"/>
    <property type="molecule type" value="Genomic_DNA"/>
</dbReference>
<proteinExistence type="predicted"/>
<evidence type="ECO:0000313" key="2">
    <source>
        <dbReference type="Proteomes" id="UP000004846"/>
    </source>
</evidence>
<organism evidence="1 2">
    <name type="scientific">Enterococcus faecalis TX4248</name>
    <dbReference type="NCBI Taxonomy" id="749495"/>
    <lineage>
        <taxon>Bacteria</taxon>
        <taxon>Bacillati</taxon>
        <taxon>Bacillota</taxon>
        <taxon>Bacilli</taxon>
        <taxon>Lactobacillales</taxon>
        <taxon>Enterococcaceae</taxon>
        <taxon>Enterococcus</taxon>
    </lineage>
</organism>
<gene>
    <name evidence="1" type="ORF">HMPREF9498_00239</name>
</gene>
<reference evidence="1 2" key="1">
    <citation type="submission" date="2010-07" db="EMBL/GenBank/DDBJ databases">
        <authorList>
            <person name="Sid Ahmed O."/>
        </authorList>
    </citation>
    <scope>NUCLEOTIDE SEQUENCE [LARGE SCALE GENOMIC DNA]</scope>
    <source>
        <strain evidence="1 2">TX4248</strain>
    </source>
</reference>
<sequence>MEITKTLTISADEFYTQLMNSVIFDIRKQTGKTLTRKQLRKFEYIKEYSKNSRAKIVIEEAVENKTYQFRTSTTKNDFSVRYELQPIDEKSCELRYTETMVSYGALQKLNDAVLGIFLSYFKKKQFYKMLKMMETA</sequence>